<name>A0AAN9UCV3_9PEZI</name>
<comment type="caution">
    <text evidence="1">The sequence shown here is derived from an EMBL/GenBank/DDBJ whole genome shotgun (WGS) entry which is preliminary data.</text>
</comment>
<gene>
    <name evidence="1" type="ORF">SLS53_005367</name>
</gene>
<protein>
    <submittedName>
        <fullName evidence="1">Uncharacterized protein</fullName>
    </submittedName>
</protein>
<sequence>MVVVPGVTKPFSQVQVQVQVQVQAGTLPKVVKNKTLQHAWRQTPERLTPCPPHQKVLICNGARATGNCTYQVYQLDTCYNLTAPYYRDAATFAPDGEEFYCYPYIQPCGGICTSPEGCTAGALSYNTTERFNLTALGGWDHYIAAFECHAGTAAYNL</sequence>
<proteinExistence type="predicted"/>
<organism evidence="1 2">
    <name type="scientific">Cytospora paraplurivora</name>
    <dbReference type="NCBI Taxonomy" id="2898453"/>
    <lineage>
        <taxon>Eukaryota</taxon>
        <taxon>Fungi</taxon>
        <taxon>Dikarya</taxon>
        <taxon>Ascomycota</taxon>
        <taxon>Pezizomycotina</taxon>
        <taxon>Sordariomycetes</taxon>
        <taxon>Sordariomycetidae</taxon>
        <taxon>Diaporthales</taxon>
        <taxon>Cytosporaceae</taxon>
        <taxon>Cytospora</taxon>
    </lineage>
</organism>
<evidence type="ECO:0000313" key="2">
    <source>
        <dbReference type="Proteomes" id="UP001320245"/>
    </source>
</evidence>
<evidence type="ECO:0000313" key="1">
    <source>
        <dbReference type="EMBL" id="KAK7740524.1"/>
    </source>
</evidence>
<accession>A0AAN9UCV3</accession>
<reference evidence="1 2" key="1">
    <citation type="journal article" date="2023" name="PLoS ONE">
        <title>Cytospora paraplurivora sp. nov. isolated from orchards with fruit tree decline syndrome in Ontario, Canada.</title>
        <authorList>
            <person name="Ilyukhin E."/>
            <person name="Nguyen H.D.T."/>
            <person name="Castle A.J."/>
            <person name="Ellouze W."/>
        </authorList>
    </citation>
    <scope>NUCLEOTIDE SEQUENCE [LARGE SCALE GENOMIC DNA]</scope>
    <source>
        <strain evidence="1 2">FDS-564</strain>
    </source>
</reference>
<dbReference type="Proteomes" id="UP001320245">
    <property type="component" value="Unassembled WGS sequence"/>
</dbReference>
<dbReference type="EMBL" id="JAJSPL020000020">
    <property type="protein sequence ID" value="KAK7740524.1"/>
    <property type="molecule type" value="Genomic_DNA"/>
</dbReference>
<keyword evidence="2" id="KW-1185">Reference proteome</keyword>
<dbReference type="AlphaFoldDB" id="A0AAN9UCV3"/>